<dbReference type="Gene3D" id="3.40.50.150">
    <property type="entry name" value="Vaccinia Virus protein VP39"/>
    <property type="match status" value="1"/>
</dbReference>
<dbReference type="SUPFAM" id="SSF53335">
    <property type="entry name" value="S-adenosyl-L-methionine-dependent methyltransferases"/>
    <property type="match status" value="1"/>
</dbReference>
<comment type="subcellular location">
    <subcellularLocation>
        <location evidence="1">Cytoplasm</location>
    </subcellularLocation>
</comment>
<evidence type="ECO:0000256" key="6">
    <source>
        <dbReference type="ARBA" id="ARBA00022691"/>
    </source>
</evidence>
<keyword evidence="9" id="KW-1185">Reference proteome</keyword>
<dbReference type="EC" id="2.1.1.77" evidence="7"/>
<organism evidence="9 11">
    <name type="scientific">Aplysia californica</name>
    <name type="common">California sea hare</name>
    <dbReference type="NCBI Taxonomy" id="6500"/>
    <lineage>
        <taxon>Eukaryota</taxon>
        <taxon>Metazoa</taxon>
        <taxon>Spiralia</taxon>
        <taxon>Lophotrochozoa</taxon>
        <taxon>Mollusca</taxon>
        <taxon>Gastropoda</taxon>
        <taxon>Heterobranchia</taxon>
        <taxon>Euthyneura</taxon>
        <taxon>Tectipleura</taxon>
        <taxon>Aplysiida</taxon>
        <taxon>Aplysioidea</taxon>
        <taxon>Aplysiidae</taxon>
        <taxon>Aplysia</taxon>
    </lineage>
</organism>
<gene>
    <name evidence="10 11" type="primary">LOC101852936</name>
</gene>
<dbReference type="RefSeq" id="XP_035826368.1">
    <property type="nucleotide sequence ID" value="XM_035970475.1"/>
</dbReference>
<comment type="similarity">
    <text evidence="2 7">Belongs to the methyltransferase superfamily. L-isoaspartyl/D-aspartyl protein methyltransferase family.</text>
</comment>
<dbReference type="PANTHER" id="PTHR11579">
    <property type="entry name" value="PROTEIN-L-ISOASPARTATE O-METHYLTRANSFERASE"/>
    <property type="match status" value="1"/>
</dbReference>
<feature type="signal peptide" evidence="8">
    <location>
        <begin position="1"/>
        <end position="28"/>
    </location>
</feature>
<dbReference type="RefSeq" id="XP_035826367.1">
    <property type="nucleotide sequence ID" value="XM_035970474.1"/>
</dbReference>
<keyword evidence="6 7" id="KW-0949">S-adenosyl-L-methionine</keyword>
<dbReference type="NCBIfam" id="TIGR00080">
    <property type="entry name" value="pimt"/>
    <property type="match status" value="1"/>
</dbReference>
<evidence type="ECO:0000313" key="9">
    <source>
        <dbReference type="Proteomes" id="UP000694888"/>
    </source>
</evidence>
<dbReference type="InterPro" id="IPR029063">
    <property type="entry name" value="SAM-dependent_MTases_sf"/>
</dbReference>
<dbReference type="Pfam" id="PF01135">
    <property type="entry name" value="PCMT"/>
    <property type="match status" value="1"/>
</dbReference>
<name>A0ABM1VVC6_APLCA</name>
<evidence type="ECO:0000313" key="10">
    <source>
        <dbReference type="RefSeq" id="XP_035826367.1"/>
    </source>
</evidence>
<keyword evidence="8" id="KW-0732">Signal</keyword>
<protein>
    <recommendedName>
        <fullName evidence="7">Protein-L-isoaspartate O-methyltransferase</fullName>
        <ecNumber evidence="7">2.1.1.77</ecNumber>
    </recommendedName>
</protein>
<evidence type="ECO:0000256" key="4">
    <source>
        <dbReference type="ARBA" id="ARBA00022603"/>
    </source>
</evidence>
<evidence type="ECO:0000256" key="2">
    <source>
        <dbReference type="ARBA" id="ARBA00005369"/>
    </source>
</evidence>
<dbReference type="GeneID" id="101852936"/>
<evidence type="ECO:0000256" key="7">
    <source>
        <dbReference type="RuleBase" id="RU003802"/>
    </source>
</evidence>
<sequence length="258" mass="28015">MWWRNSLKKVSSGLTFLLCLLPQPFIMAWRSSGSNNVNLVENLARNGIIKSESVLSAMKKVDRAHYCKANSYADSPQSIGYSVTISAPHMHAHALELLSEHLVEGNKALDVGSGSGYLTACMGLMVGRGGKAVGIDHIPELVEWSRENIAKDTVTRMLMESGRIELVVGDGRQGYEPESPYDAIHVGAAAPTLPEALVEQLKPGGRLIIPVGPVGENQSLLQVDKLADGTVEKKTLMGVIYVPLTSKEKQLPRNKFDL</sequence>
<keyword evidence="5 7" id="KW-0808">Transferase</keyword>
<reference evidence="10 11" key="1">
    <citation type="submission" date="2025-05" db="UniProtKB">
        <authorList>
            <consortium name="RefSeq"/>
        </authorList>
    </citation>
    <scope>IDENTIFICATION</scope>
</reference>
<evidence type="ECO:0000256" key="3">
    <source>
        <dbReference type="ARBA" id="ARBA00022490"/>
    </source>
</evidence>
<feature type="chain" id="PRO_5045023435" description="Protein-L-isoaspartate O-methyltransferase" evidence="8">
    <location>
        <begin position="29"/>
        <end position="258"/>
    </location>
</feature>
<keyword evidence="4 7" id="KW-0489">Methyltransferase</keyword>
<proteinExistence type="inferred from homology"/>
<dbReference type="PANTHER" id="PTHR11579:SF0">
    <property type="entry name" value="PROTEIN-L-ISOASPARTATE(D-ASPARTATE) O-METHYLTRANSFERASE"/>
    <property type="match status" value="1"/>
</dbReference>
<dbReference type="Proteomes" id="UP000694888">
    <property type="component" value="Unplaced"/>
</dbReference>
<dbReference type="PROSITE" id="PS01279">
    <property type="entry name" value="PCMT"/>
    <property type="match status" value="1"/>
</dbReference>
<evidence type="ECO:0000313" key="11">
    <source>
        <dbReference type="RefSeq" id="XP_035826368.1"/>
    </source>
</evidence>
<keyword evidence="3" id="KW-0963">Cytoplasm</keyword>
<accession>A0ABM1VVC6</accession>
<evidence type="ECO:0000256" key="5">
    <source>
        <dbReference type="ARBA" id="ARBA00022679"/>
    </source>
</evidence>
<dbReference type="CDD" id="cd02440">
    <property type="entry name" value="AdoMet_MTases"/>
    <property type="match status" value="1"/>
</dbReference>
<dbReference type="InterPro" id="IPR000682">
    <property type="entry name" value="PCMT"/>
</dbReference>
<evidence type="ECO:0000256" key="8">
    <source>
        <dbReference type="SAM" id="SignalP"/>
    </source>
</evidence>
<evidence type="ECO:0000256" key="1">
    <source>
        <dbReference type="ARBA" id="ARBA00004496"/>
    </source>
</evidence>
<comment type="catalytic activity">
    <reaction evidence="7">
        <text>[protein]-L-isoaspartate + S-adenosyl-L-methionine = [protein]-L-isoaspartate alpha-methyl ester + S-adenosyl-L-homocysteine</text>
        <dbReference type="Rhea" id="RHEA:12705"/>
        <dbReference type="Rhea" id="RHEA-COMP:12143"/>
        <dbReference type="Rhea" id="RHEA-COMP:12144"/>
        <dbReference type="ChEBI" id="CHEBI:57856"/>
        <dbReference type="ChEBI" id="CHEBI:59789"/>
        <dbReference type="ChEBI" id="CHEBI:90596"/>
        <dbReference type="ChEBI" id="CHEBI:90598"/>
        <dbReference type="EC" id="2.1.1.77"/>
    </reaction>
</comment>